<keyword evidence="12" id="KW-1185">Reference proteome</keyword>
<dbReference type="Pfam" id="PF02777">
    <property type="entry name" value="Sod_Fe_C"/>
    <property type="match status" value="1"/>
</dbReference>
<comment type="caution">
    <text evidence="11">The sequence shown here is derived from an EMBL/GenBank/DDBJ whole genome shotgun (WGS) entry which is preliminary data.</text>
</comment>
<dbReference type="PANTHER" id="PTHR42769:SF3">
    <property type="entry name" value="SUPEROXIDE DISMUTASE [FE] 2, CHLOROPLASTIC"/>
    <property type="match status" value="1"/>
</dbReference>
<proteinExistence type="inferred from homology"/>
<dbReference type="RefSeq" id="WP_173086854.1">
    <property type="nucleotide sequence ID" value="NZ_BLTE01000021.1"/>
</dbReference>
<evidence type="ECO:0000256" key="3">
    <source>
        <dbReference type="ARBA" id="ARBA00022723"/>
    </source>
</evidence>
<comment type="function">
    <text evidence="7">Destroys radicals which are normally produced within the cells and which are toxic to biological systems.</text>
</comment>
<evidence type="ECO:0000256" key="8">
    <source>
        <dbReference type="SAM" id="SignalP"/>
    </source>
</evidence>
<feature type="chain" id="PRO_5028910709" description="Superoxide dismutase" evidence="8">
    <location>
        <begin position="38"/>
        <end position="237"/>
    </location>
</feature>
<evidence type="ECO:0000256" key="6">
    <source>
        <dbReference type="PIRSR" id="PIRSR000349-1"/>
    </source>
</evidence>
<comment type="catalytic activity">
    <reaction evidence="7">
        <text>2 superoxide + 2 H(+) = H2O2 + O2</text>
        <dbReference type="Rhea" id="RHEA:20696"/>
        <dbReference type="ChEBI" id="CHEBI:15378"/>
        <dbReference type="ChEBI" id="CHEBI:15379"/>
        <dbReference type="ChEBI" id="CHEBI:16240"/>
        <dbReference type="ChEBI" id="CHEBI:18421"/>
        <dbReference type="EC" id="1.15.1.1"/>
    </reaction>
</comment>
<gene>
    <name evidence="11" type="primary">sodB</name>
    <name evidence="11" type="ORF">NNJEOMEG_03581</name>
</gene>
<feature type="binding site" evidence="6">
    <location>
        <position position="201"/>
    </location>
    <ligand>
        <name>Mn(2+)</name>
        <dbReference type="ChEBI" id="CHEBI:29035"/>
    </ligand>
</feature>
<dbReference type="Gene3D" id="1.10.287.990">
    <property type="entry name" value="Fe,Mn superoxide dismutase (SOD) domain"/>
    <property type="match status" value="1"/>
</dbReference>
<dbReference type="AlphaFoldDB" id="A0A6V8LTB8"/>
<dbReference type="EMBL" id="BLTE01000021">
    <property type="protein sequence ID" value="GFK95713.1"/>
    <property type="molecule type" value="Genomic_DNA"/>
</dbReference>
<evidence type="ECO:0000256" key="4">
    <source>
        <dbReference type="ARBA" id="ARBA00023002"/>
    </source>
</evidence>
<dbReference type="GO" id="GO:0004784">
    <property type="term" value="F:superoxide dismutase activity"/>
    <property type="evidence" value="ECO:0007669"/>
    <property type="project" value="UniProtKB-EC"/>
</dbReference>
<dbReference type="PROSITE" id="PS51318">
    <property type="entry name" value="TAT"/>
    <property type="match status" value="1"/>
</dbReference>
<dbReference type="Gene3D" id="3.55.40.20">
    <property type="entry name" value="Iron/manganese superoxide dismutase, C-terminal domain"/>
    <property type="match status" value="1"/>
</dbReference>
<feature type="binding site" evidence="6">
    <location>
        <position position="119"/>
    </location>
    <ligand>
        <name>Mn(2+)</name>
        <dbReference type="ChEBI" id="CHEBI:29035"/>
    </ligand>
</feature>
<dbReference type="GO" id="GO:0046872">
    <property type="term" value="F:metal ion binding"/>
    <property type="evidence" value="ECO:0007669"/>
    <property type="project" value="UniProtKB-KW"/>
</dbReference>
<dbReference type="PIRSF" id="PIRSF000349">
    <property type="entry name" value="SODismutase"/>
    <property type="match status" value="1"/>
</dbReference>
<evidence type="ECO:0000313" key="12">
    <source>
        <dbReference type="Proteomes" id="UP000494245"/>
    </source>
</evidence>
<evidence type="ECO:0000259" key="10">
    <source>
        <dbReference type="Pfam" id="PF02777"/>
    </source>
</evidence>
<dbReference type="PROSITE" id="PS00088">
    <property type="entry name" value="SOD_MN"/>
    <property type="match status" value="1"/>
</dbReference>
<keyword evidence="4 7" id="KW-0560">Oxidoreductase</keyword>
<dbReference type="InterPro" id="IPR036324">
    <property type="entry name" value="Mn/Fe_SOD_N_sf"/>
</dbReference>
<evidence type="ECO:0000313" key="11">
    <source>
        <dbReference type="EMBL" id="GFK95713.1"/>
    </source>
</evidence>
<evidence type="ECO:0000256" key="2">
    <source>
        <dbReference type="ARBA" id="ARBA00012682"/>
    </source>
</evidence>
<dbReference type="EC" id="1.15.1.1" evidence="2 7"/>
<dbReference type="SUPFAM" id="SSF54719">
    <property type="entry name" value="Fe,Mn superoxide dismutase (SOD), C-terminal domain"/>
    <property type="match status" value="1"/>
</dbReference>
<sequence length="237" mass="25572">MTTDDNGLLTRRQFNALAAATAATAAAATLFPGAASAQGAAVFPFPALPYPEDALEPVISARTLSFHYGKHAKAYYDNMNKALEGKPTAGLTLERVFLDASKDAASVGLFNNSAQAWNHTFYFSCMKKGGGGAPAGKLADALKAAFGGLDEFKKAFSEAAMTQFASGWAWLVDDGGTLKVVKTPNAMNPLVNNQKPLLTVDVWEHAYYLDYQNRRADYVKEFLDKLVNWDFVAKNLG</sequence>
<dbReference type="SUPFAM" id="SSF46609">
    <property type="entry name" value="Fe,Mn superoxide dismutase (SOD), N-terminal domain"/>
    <property type="match status" value="1"/>
</dbReference>
<evidence type="ECO:0000256" key="1">
    <source>
        <dbReference type="ARBA" id="ARBA00008714"/>
    </source>
</evidence>
<dbReference type="Pfam" id="PF00081">
    <property type="entry name" value="Sod_Fe_N"/>
    <property type="match status" value="1"/>
</dbReference>
<dbReference type="InterPro" id="IPR001189">
    <property type="entry name" value="Mn/Fe_SOD"/>
</dbReference>
<keyword evidence="5" id="KW-0411">Iron-sulfur</keyword>
<feature type="domain" description="Manganese/iron superoxide dismutase N-terminal" evidence="9">
    <location>
        <begin position="43"/>
        <end position="127"/>
    </location>
</feature>
<organism evidence="11 12">
    <name type="scientific">Fundidesulfovibrio magnetotacticus</name>
    <dbReference type="NCBI Taxonomy" id="2730080"/>
    <lineage>
        <taxon>Bacteria</taxon>
        <taxon>Pseudomonadati</taxon>
        <taxon>Thermodesulfobacteriota</taxon>
        <taxon>Desulfovibrionia</taxon>
        <taxon>Desulfovibrionales</taxon>
        <taxon>Desulfovibrionaceae</taxon>
        <taxon>Fundidesulfovibrio</taxon>
    </lineage>
</organism>
<dbReference type="InterPro" id="IPR019831">
    <property type="entry name" value="Mn/Fe_SOD_N"/>
</dbReference>
<reference evidence="11 12" key="2">
    <citation type="submission" date="2020-05" db="EMBL/GenBank/DDBJ databases">
        <title>Draft genome sequence of Desulfovibrio sp. strainFSS-1.</title>
        <authorList>
            <person name="Shimoshige H."/>
            <person name="Kobayashi H."/>
            <person name="Maekawa T."/>
        </authorList>
    </citation>
    <scope>NUCLEOTIDE SEQUENCE [LARGE SCALE GENOMIC DNA]</scope>
    <source>
        <strain evidence="11 12">SIID29052-01</strain>
    </source>
</reference>
<accession>A0A6V8LTB8</accession>
<dbReference type="InterPro" id="IPR006311">
    <property type="entry name" value="TAT_signal"/>
</dbReference>
<dbReference type="InterPro" id="IPR036314">
    <property type="entry name" value="SOD_C_sf"/>
</dbReference>
<evidence type="ECO:0000256" key="7">
    <source>
        <dbReference type="RuleBase" id="RU000414"/>
    </source>
</evidence>
<dbReference type="InterPro" id="IPR019833">
    <property type="entry name" value="Mn/Fe_SOD_BS"/>
</dbReference>
<feature type="binding site" evidence="6">
    <location>
        <position position="67"/>
    </location>
    <ligand>
        <name>Mn(2+)</name>
        <dbReference type="ChEBI" id="CHEBI:29035"/>
    </ligand>
</feature>
<keyword evidence="8" id="KW-0732">Signal</keyword>
<dbReference type="PRINTS" id="PR01703">
    <property type="entry name" value="MNSODISMTASE"/>
</dbReference>
<feature type="domain" description="Manganese/iron superoxide dismutase C-terminal" evidence="10">
    <location>
        <begin position="134"/>
        <end position="235"/>
    </location>
</feature>
<keyword evidence="5" id="KW-0408">Iron</keyword>
<dbReference type="GO" id="GO:0051536">
    <property type="term" value="F:iron-sulfur cluster binding"/>
    <property type="evidence" value="ECO:0007669"/>
    <property type="project" value="UniProtKB-KW"/>
</dbReference>
<dbReference type="PANTHER" id="PTHR42769">
    <property type="entry name" value="SUPEROXIDE DISMUTASE"/>
    <property type="match status" value="1"/>
</dbReference>
<feature type="binding site" evidence="6">
    <location>
        <position position="205"/>
    </location>
    <ligand>
        <name>Mn(2+)</name>
        <dbReference type="ChEBI" id="CHEBI:29035"/>
    </ligand>
</feature>
<feature type="signal peptide" evidence="8">
    <location>
        <begin position="1"/>
        <end position="37"/>
    </location>
</feature>
<dbReference type="Proteomes" id="UP000494245">
    <property type="component" value="Unassembled WGS sequence"/>
</dbReference>
<evidence type="ECO:0000259" key="9">
    <source>
        <dbReference type="Pfam" id="PF00081"/>
    </source>
</evidence>
<name>A0A6V8LTB8_9BACT</name>
<keyword evidence="3 6" id="KW-0479">Metal-binding</keyword>
<reference evidence="11 12" key="1">
    <citation type="submission" date="2020-04" db="EMBL/GenBank/DDBJ databases">
        <authorList>
            <consortium name="Desulfovibrio sp. FSS-1 genome sequencing consortium"/>
            <person name="Shimoshige H."/>
            <person name="Kobayashi H."/>
            <person name="Maekawa T."/>
        </authorList>
    </citation>
    <scope>NUCLEOTIDE SEQUENCE [LARGE SCALE GENOMIC DNA]</scope>
    <source>
        <strain evidence="11 12">SIID29052-01</strain>
    </source>
</reference>
<comment type="similarity">
    <text evidence="1 7">Belongs to the iron/manganese superoxide dismutase family.</text>
</comment>
<evidence type="ECO:0000256" key="5">
    <source>
        <dbReference type="ARBA" id="ARBA00023014"/>
    </source>
</evidence>
<dbReference type="InterPro" id="IPR019832">
    <property type="entry name" value="Mn/Fe_SOD_C"/>
</dbReference>
<protein>
    <recommendedName>
        <fullName evidence="2 7">Superoxide dismutase</fullName>
        <ecNumber evidence="2 7">1.15.1.1</ecNumber>
    </recommendedName>
</protein>